<dbReference type="PATRIC" id="fig|1397.4.peg.2982"/>
<evidence type="ECO:0000256" key="11">
    <source>
        <dbReference type="SAM" id="SignalP"/>
    </source>
</evidence>
<dbReference type="SUPFAM" id="SSF52025">
    <property type="entry name" value="PA domain"/>
    <property type="match status" value="1"/>
</dbReference>
<sequence>MLQKTLRILLFIPLLLSHLTMAASLKTPNLPSQNFNEVQIAIVHTKKNYAEQEIDRLLSRYPDLKRRYIFTEVFSGFSVEGPVYELEKLKQSESVNQVSKVQTYMAETEDPVEIIGADEIRNYLGKSLEHISGKGIKIGVIDTGIDYQHPDLAKNYRGGYDFVDKDKDPMETKGLGNKDTFHGTHVAGIISANGKIKGVAPNATIYAYRALGPGGSGTTEQILAAIDRAVRDKVDIINLSLGSDVNGPDLPISLALNEVVKKGIIAVAAAGNAGPAEWTVGSPGTAAKAISVGATTPNIHTPFFTIDDKKIALTNMENSKEWTGMASIPLASGGIGKKQQLTNVKGKLVLIERGELTFTEKVQNAYEAGAVGVLIFNNLPGAFQGMLEKEVPLPVAGITKEEGEFIKKTIQKKKIYVTIEKKWEKDILADFSSRGPVTSTWEIKPDVLAPGVVINSTVPDGYMALQGTSMAAPFVAGACALLLEVHPDWGPEEVKAALMNTAKSVKNRQNVTYKVYEQGAGRIQVDQAINANVLIMPGSIRFGKYKLVKEKNQYKAYITIKNVGKRREKISFDFPKGKRGISWKLPLSFTLKPREEKNVPIIMNIDDNLFNKKLQDGIIKVRAGGKLIELPYLYVLEEPDYPRIMGFDFHKKNGESCYEYETYLPTGAEEFGIALFREDTLQFVRFLDWKKEVKRGRLKGEFALTKVEEAGTYRMKIFAKKTGKEDMLEKILKIK</sequence>
<reference evidence="14 15" key="1">
    <citation type="submission" date="2015-05" db="EMBL/GenBank/DDBJ databases">
        <title>Whole genome sequence and identification of bacterial endophytes from Costus igneus.</title>
        <authorList>
            <person name="Lee Y.P."/>
            <person name="Gan H.M."/>
            <person name="Eng W."/>
            <person name="Wheatley M.S."/>
            <person name="Caraballo A."/>
            <person name="Polter S."/>
            <person name="Savka M.A."/>
            <person name="Hudson A.O."/>
        </authorList>
    </citation>
    <scope>NUCLEOTIDE SEQUENCE [LARGE SCALE GENOMIC DNA]</scope>
    <source>
        <strain evidence="14 15">RIT379</strain>
    </source>
</reference>
<dbReference type="InterPro" id="IPR050131">
    <property type="entry name" value="Peptidase_S8_subtilisin-like"/>
</dbReference>
<evidence type="ECO:0000256" key="8">
    <source>
        <dbReference type="PIRSR" id="PIRSR615500-1"/>
    </source>
</evidence>
<dbReference type="AlphaFoldDB" id="A0A0J1LES8"/>
<evidence type="ECO:0000259" key="13">
    <source>
        <dbReference type="Pfam" id="PF02225"/>
    </source>
</evidence>
<feature type="domain" description="Peptidase S8/S53" evidence="12">
    <location>
        <begin position="133"/>
        <end position="507"/>
    </location>
</feature>
<dbReference type="PROSITE" id="PS00137">
    <property type="entry name" value="SUBTILASE_HIS"/>
    <property type="match status" value="1"/>
</dbReference>
<dbReference type="CDD" id="cd07474">
    <property type="entry name" value="Peptidases_S8_subtilisin_Vpr-like"/>
    <property type="match status" value="1"/>
</dbReference>
<evidence type="ECO:0000256" key="2">
    <source>
        <dbReference type="ARBA" id="ARBA00022512"/>
    </source>
</evidence>
<dbReference type="PROSITE" id="PS00136">
    <property type="entry name" value="SUBTILASE_ASP"/>
    <property type="match status" value="1"/>
</dbReference>
<dbReference type="RefSeq" id="WP_047940734.1">
    <property type="nucleotide sequence ID" value="NZ_LDPH01000003.1"/>
</dbReference>
<dbReference type="InterPro" id="IPR023828">
    <property type="entry name" value="Peptidase_S8_Ser-AS"/>
</dbReference>
<evidence type="ECO:0000256" key="7">
    <source>
        <dbReference type="ARBA" id="ARBA00022825"/>
    </source>
</evidence>
<evidence type="ECO:0000256" key="3">
    <source>
        <dbReference type="ARBA" id="ARBA00022525"/>
    </source>
</evidence>
<evidence type="ECO:0000256" key="4">
    <source>
        <dbReference type="ARBA" id="ARBA00022670"/>
    </source>
</evidence>
<evidence type="ECO:0000256" key="10">
    <source>
        <dbReference type="RuleBase" id="RU003355"/>
    </source>
</evidence>
<dbReference type="PRINTS" id="PR00723">
    <property type="entry name" value="SUBTILISIN"/>
</dbReference>
<dbReference type="Pfam" id="PF02225">
    <property type="entry name" value="PA"/>
    <property type="match status" value="1"/>
</dbReference>
<dbReference type="InterPro" id="IPR022398">
    <property type="entry name" value="Peptidase_S8_His-AS"/>
</dbReference>
<feature type="signal peptide" evidence="11">
    <location>
        <begin position="1"/>
        <end position="22"/>
    </location>
</feature>
<dbReference type="PROSITE" id="PS00138">
    <property type="entry name" value="SUBTILASE_SER"/>
    <property type="match status" value="1"/>
</dbReference>
<evidence type="ECO:0000256" key="9">
    <source>
        <dbReference type="PROSITE-ProRule" id="PRU01240"/>
    </source>
</evidence>
<dbReference type="Gene3D" id="3.40.50.200">
    <property type="entry name" value="Peptidase S8/S53 domain"/>
    <property type="match status" value="1"/>
</dbReference>
<dbReference type="Proteomes" id="UP000036045">
    <property type="component" value="Unassembled WGS sequence"/>
</dbReference>
<dbReference type="PROSITE" id="PS51892">
    <property type="entry name" value="SUBTILASE"/>
    <property type="match status" value="1"/>
</dbReference>
<dbReference type="Gene3D" id="3.50.30.30">
    <property type="match status" value="1"/>
</dbReference>
<dbReference type="InterPro" id="IPR036852">
    <property type="entry name" value="Peptidase_S8/S53_dom_sf"/>
</dbReference>
<dbReference type="InterPro" id="IPR003137">
    <property type="entry name" value="PA_domain"/>
</dbReference>
<feature type="chain" id="PRO_5039692855" evidence="11">
    <location>
        <begin position="23"/>
        <end position="735"/>
    </location>
</feature>
<dbReference type="GO" id="GO:0006508">
    <property type="term" value="P:proteolysis"/>
    <property type="evidence" value="ECO:0007669"/>
    <property type="project" value="UniProtKB-KW"/>
</dbReference>
<dbReference type="InterPro" id="IPR015500">
    <property type="entry name" value="Peptidase_S8_subtilisin-rel"/>
</dbReference>
<keyword evidence="6 9" id="KW-0378">Hydrolase</keyword>
<feature type="active site" description="Charge relay system" evidence="8 9">
    <location>
        <position position="142"/>
    </location>
</feature>
<dbReference type="InterPro" id="IPR034213">
    <property type="entry name" value="S8_Vpr-like"/>
</dbReference>
<protein>
    <submittedName>
        <fullName evidence="14">Peptidase S8</fullName>
    </submittedName>
</protein>
<evidence type="ECO:0000256" key="6">
    <source>
        <dbReference type="ARBA" id="ARBA00022801"/>
    </source>
</evidence>
<dbReference type="GO" id="GO:0004252">
    <property type="term" value="F:serine-type endopeptidase activity"/>
    <property type="evidence" value="ECO:0007669"/>
    <property type="project" value="UniProtKB-UniRule"/>
</dbReference>
<evidence type="ECO:0000256" key="5">
    <source>
        <dbReference type="ARBA" id="ARBA00022729"/>
    </source>
</evidence>
<keyword evidence="4 9" id="KW-0645">Protease</keyword>
<dbReference type="InterPro" id="IPR046450">
    <property type="entry name" value="PA_dom_sf"/>
</dbReference>
<gene>
    <name evidence="14" type="ORF">ABW02_04450</name>
</gene>
<keyword evidence="7 9" id="KW-0720">Serine protease</keyword>
<name>A0A0J1LES8_NIACI</name>
<dbReference type="InterPro" id="IPR023827">
    <property type="entry name" value="Peptidase_S8_Asp-AS"/>
</dbReference>
<dbReference type="Pfam" id="PF00082">
    <property type="entry name" value="Peptidase_S8"/>
    <property type="match status" value="1"/>
</dbReference>
<keyword evidence="15" id="KW-1185">Reference proteome</keyword>
<keyword evidence="3" id="KW-0964">Secreted</keyword>
<dbReference type="InterPro" id="IPR000209">
    <property type="entry name" value="Peptidase_S8/S53_dom"/>
</dbReference>
<comment type="similarity">
    <text evidence="1 9 10">Belongs to the peptidase S8 family.</text>
</comment>
<evidence type="ECO:0000256" key="1">
    <source>
        <dbReference type="ARBA" id="ARBA00011073"/>
    </source>
</evidence>
<feature type="active site" description="Charge relay system" evidence="8 9">
    <location>
        <position position="182"/>
    </location>
</feature>
<feature type="domain" description="PA" evidence="13">
    <location>
        <begin position="339"/>
        <end position="404"/>
    </location>
</feature>
<dbReference type="SUPFAM" id="SSF52743">
    <property type="entry name" value="Subtilisin-like"/>
    <property type="match status" value="1"/>
</dbReference>
<organism evidence="14 15">
    <name type="scientific">Niallia circulans</name>
    <name type="common">Bacillus circulans</name>
    <dbReference type="NCBI Taxonomy" id="1397"/>
    <lineage>
        <taxon>Bacteria</taxon>
        <taxon>Bacillati</taxon>
        <taxon>Bacillota</taxon>
        <taxon>Bacilli</taxon>
        <taxon>Bacillales</taxon>
        <taxon>Bacillaceae</taxon>
        <taxon>Niallia</taxon>
    </lineage>
</organism>
<feature type="active site" description="Charge relay system" evidence="8 9">
    <location>
        <position position="469"/>
    </location>
</feature>
<dbReference type="PANTHER" id="PTHR43806">
    <property type="entry name" value="PEPTIDASE S8"/>
    <property type="match status" value="1"/>
</dbReference>
<evidence type="ECO:0000313" key="14">
    <source>
        <dbReference type="EMBL" id="KLV27415.1"/>
    </source>
</evidence>
<dbReference type="CDD" id="cd02133">
    <property type="entry name" value="PA_C5a_like"/>
    <property type="match status" value="1"/>
</dbReference>
<keyword evidence="5 11" id="KW-0732">Signal</keyword>
<evidence type="ECO:0000313" key="15">
    <source>
        <dbReference type="Proteomes" id="UP000036045"/>
    </source>
</evidence>
<dbReference type="PANTHER" id="PTHR43806:SF65">
    <property type="entry name" value="SERINE PROTEASE APRX"/>
    <property type="match status" value="1"/>
</dbReference>
<accession>A0A0J1LES8</accession>
<keyword evidence="2" id="KW-0134">Cell wall</keyword>
<evidence type="ECO:0000259" key="12">
    <source>
        <dbReference type="Pfam" id="PF00082"/>
    </source>
</evidence>
<dbReference type="EMBL" id="LDPH01000003">
    <property type="protein sequence ID" value="KLV27415.1"/>
    <property type="molecule type" value="Genomic_DNA"/>
</dbReference>
<proteinExistence type="inferred from homology"/>
<comment type="caution">
    <text evidence="14">The sequence shown here is derived from an EMBL/GenBank/DDBJ whole genome shotgun (WGS) entry which is preliminary data.</text>
</comment>